<name>A0A8S3XNG0_PARAO</name>
<keyword evidence="3" id="KW-1185">Reference proteome</keyword>
<accession>A0A8S3XNG0</accession>
<feature type="region of interest" description="Disordered" evidence="1">
    <location>
        <begin position="53"/>
        <end position="74"/>
    </location>
</feature>
<dbReference type="Proteomes" id="UP000691718">
    <property type="component" value="Unassembled WGS sequence"/>
</dbReference>
<reference evidence="2" key="1">
    <citation type="submission" date="2021-04" db="EMBL/GenBank/DDBJ databases">
        <authorList>
            <person name="Tunstrom K."/>
        </authorList>
    </citation>
    <scope>NUCLEOTIDE SEQUENCE</scope>
</reference>
<organism evidence="2 3">
    <name type="scientific">Parnassius apollo</name>
    <name type="common">Apollo butterfly</name>
    <name type="synonym">Papilio apollo</name>
    <dbReference type="NCBI Taxonomy" id="110799"/>
    <lineage>
        <taxon>Eukaryota</taxon>
        <taxon>Metazoa</taxon>
        <taxon>Ecdysozoa</taxon>
        <taxon>Arthropoda</taxon>
        <taxon>Hexapoda</taxon>
        <taxon>Insecta</taxon>
        <taxon>Pterygota</taxon>
        <taxon>Neoptera</taxon>
        <taxon>Endopterygota</taxon>
        <taxon>Lepidoptera</taxon>
        <taxon>Glossata</taxon>
        <taxon>Ditrysia</taxon>
        <taxon>Papilionoidea</taxon>
        <taxon>Papilionidae</taxon>
        <taxon>Parnassiinae</taxon>
        <taxon>Parnassini</taxon>
        <taxon>Parnassius</taxon>
        <taxon>Parnassius</taxon>
    </lineage>
</organism>
<protein>
    <submittedName>
        <fullName evidence="2">(apollo) hypothetical protein</fullName>
    </submittedName>
</protein>
<comment type="caution">
    <text evidence="2">The sequence shown here is derived from an EMBL/GenBank/DDBJ whole genome shotgun (WGS) entry which is preliminary data.</text>
</comment>
<evidence type="ECO:0000313" key="2">
    <source>
        <dbReference type="EMBL" id="CAG5029561.1"/>
    </source>
</evidence>
<evidence type="ECO:0000256" key="1">
    <source>
        <dbReference type="SAM" id="MobiDB-lite"/>
    </source>
</evidence>
<evidence type="ECO:0000313" key="3">
    <source>
        <dbReference type="Proteomes" id="UP000691718"/>
    </source>
</evidence>
<feature type="region of interest" description="Disordered" evidence="1">
    <location>
        <begin position="123"/>
        <end position="144"/>
    </location>
</feature>
<sequence length="167" mass="18333">MPFCAWVRTAFPLGALPDPQLPRPGALSHALCRATLGAPLLATVPLGLKESLPRRGGGVVPPGAGGSSPPPKRVKRNFMATQRSARPFSPPLAEWPRLEYHPPPFGRYRYYEIPATSNLSRASRPRFPEASQVGPFGDFQPRVIDMPPECRFRDPRFECRSDVGSSS</sequence>
<feature type="compositionally biased region" description="Gly residues" evidence="1">
    <location>
        <begin position="55"/>
        <end position="66"/>
    </location>
</feature>
<gene>
    <name evidence="2" type="ORF">PAPOLLO_LOCUS19265</name>
</gene>
<dbReference type="EMBL" id="CAJQZP010001207">
    <property type="protein sequence ID" value="CAG5029561.1"/>
    <property type="molecule type" value="Genomic_DNA"/>
</dbReference>
<dbReference type="AlphaFoldDB" id="A0A8S3XNG0"/>
<proteinExistence type="predicted"/>